<reference evidence="1 2" key="1">
    <citation type="journal article" date="2023" name="Science">
        <title>Complex scaffold remodeling in plant triterpene biosynthesis.</title>
        <authorList>
            <person name="De La Pena R."/>
            <person name="Hodgson H."/>
            <person name="Liu J.C."/>
            <person name="Stephenson M.J."/>
            <person name="Martin A.C."/>
            <person name="Owen C."/>
            <person name="Harkess A."/>
            <person name="Leebens-Mack J."/>
            <person name="Jimenez L.E."/>
            <person name="Osbourn A."/>
            <person name="Sattely E.S."/>
        </authorList>
    </citation>
    <scope>NUCLEOTIDE SEQUENCE [LARGE SCALE GENOMIC DNA]</scope>
    <source>
        <strain evidence="2">cv. JPN11</strain>
        <tissue evidence="1">Leaf</tissue>
    </source>
</reference>
<name>A0ACC1Y0J4_MELAZ</name>
<proteinExistence type="predicted"/>
<gene>
    <name evidence="1" type="ORF">OWV82_011489</name>
</gene>
<evidence type="ECO:0000313" key="2">
    <source>
        <dbReference type="Proteomes" id="UP001164539"/>
    </source>
</evidence>
<evidence type="ECO:0000313" key="1">
    <source>
        <dbReference type="EMBL" id="KAJ4716474.1"/>
    </source>
</evidence>
<keyword evidence="2" id="KW-1185">Reference proteome</keyword>
<dbReference type="Proteomes" id="UP001164539">
    <property type="component" value="Chromosome 6"/>
</dbReference>
<comment type="caution">
    <text evidence="1">The sequence shown here is derived from an EMBL/GenBank/DDBJ whole genome shotgun (WGS) entry which is preliminary data.</text>
</comment>
<sequence>MEALIELCDLIAQNPKQFSEKLAWICNRCPQPELLLSGSPRVTRSHLNAVLVVARFLSKCGDSADPRAKSVILEFLRAIPSSFSRSFWPQAFSTNDSISSFFTEFLGYVSNSCDASPDFSAEVAGFTGEVILSAVVINKNEDSGICRAFLLALSKNFPPILPSDANKLVTYLMEQLSIPIPASPREQVPINSGTSSSQSSPLSANHFQPGLSNESESSPGIEVASHISSSSVSMNGGGSIFGGFNLNDGQQFRQQVASYEEESVEGLEKQEIAFKLITHVLDKVQIDSNLLEQVRFIAKKQLQSMAAFLKIRKRDWNEQGPLLKARINAKLYVYQSVARLKIKSLASLDTDGKTSKRLVLETLALLVDAAEACLLSVWRKLRVCEELFSSLLAGIAQIAVIRGGQPLRVLLIRLKPLVLTACAQADTWGSSQGAMFQSVMKTSCEIIESGWTKDRAPVDTFIMGLATSIRERNDYDEQVDKEKQAVPAVQLNVIRLLADLTVAVNKSEVVDMILPLFVESLEEGDASTPSLLRLRLLDAVSRMATLGFEKSYRETVVLMTRSYLSKLASVGSAESKTMAAEATTERVETLPAGFLLIASGLTNAKLRSDYRHRLLSLCSDVGLAAESKSGRSGADFLGPLLPAVAEICSDFDPTVDIEPSLLKLFRNLWFYIALFGLAPPIQKNQPPVKSVSTTLNSVGSMGAIPLQAVAGPYMWNAQWSSAVQLIAQGTPPLVVSSVKWLEDELELNALHNPGSRRGSGNEKAAGTQRAALSAALGGLVEVAAMSTISGVKATYLLAVAFLEIIRFSSNGGILNGGTSLTASRSAFSCVFEYLKTPNLMPSVFQCLNAIVLRAFETAVSWLEDRISETGNEAEIKESTLFAHASFLIKSMSQREEHIRDIAVNLLTQLRDKFPQVLWNSSCVDSLLFSFDSGTPSTVISDPAWVATVRSLYQRFIREWVVISLSYAPCTTQGLLQEKLCKANTWQRAQPTTDVVSLLSEIRIGTGKNDCWQGIRTANFPAVIAAAAAASGANNLKATEAFKLEVLSTGIVSATVKCNHAGEIAGMRRLYNSIGGFQSGATATGGFGLGSGFQKLISGAFSQQPQMEDDSFNEMLLSRFVHLLQQCVNVAEKGGEVDKSQFREICSQATALLLSNLDSNSKSNAEGFAQLLRLLCWCPAYISTPDAMETGVFIWTWLVTAAPQLGSLVLAELVDAWLWTIDTKRGLFATDVRYSGPAAKLRPHLTPGEPEAQPEVDPVEQIIAHRLWLGFFIDRFEVVRHNSVEQLLLLGRMLQGTTKLPWNFSRHPAATGTFFTLMLLGLKFCSCQNQGNLHKFKSGLQLLEDRIYRASLGWFAYEPEWCDTNYMNHAQSEAQAMSLFVHYLSNERADNPQPDAKGRGRENGSTLVDANDQYHPVWGNIENYAVGREKRKQLLLMICQHEADRLDVWAQPITSKESISSKPKISSEKWIEYARIAFSVDPRIALSLALRFPANATLKAEVTQLVQSHILDLRCIPEALPYFVTPRAVDEDSALLQQLPHWAACSITQALEFLSPAYKGHPRVMAYVLRVLESYPPERVTFFMPQLVQALRYDNGGLVEGYLLRAAQRSDIFAHILIWHLQGETSVPESGKDANSGKNNSFQAMLPTVRQRIIDGFNPKALDLFQREFDFFDKVTNISGVLFPLPKEERRAGIRRELEKIEVEGDDLYLPTAPNKLVRGIRVDSGIPLQSAAKVPIMITFNVVDRDGDHRNLMPQACIFKVGDDCRQDVLALQVISLLRDIFDAVGLNLYLFPYGVLPTGPEKGIIEVVPNTRSRSQMGETTDGGLYEIFQQDYGPVGSPSFEAARENFIISSAGYAVASLILQPKDRHNGNLLFDNVGRLVHIDFGFILETSPGGNMRFESANFKLSHEMTQLLDPSGVMKSDTWHQFVSLCIKGYLAARRYMDGIINTVLLMLDSGLPCFSRGDPIGNLRKRFRPEMSEREAAIFMKNVCTDAYNKWTTAGYDLIQYLQQGIEK</sequence>
<organism evidence="1 2">
    <name type="scientific">Melia azedarach</name>
    <name type="common">Chinaberry tree</name>
    <dbReference type="NCBI Taxonomy" id="155640"/>
    <lineage>
        <taxon>Eukaryota</taxon>
        <taxon>Viridiplantae</taxon>
        <taxon>Streptophyta</taxon>
        <taxon>Embryophyta</taxon>
        <taxon>Tracheophyta</taxon>
        <taxon>Spermatophyta</taxon>
        <taxon>Magnoliopsida</taxon>
        <taxon>eudicotyledons</taxon>
        <taxon>Gunneridae</taxon>
        <taxon>Pentapetalae</taxon>
        <taxon>rosids</taxon>
        <taxon>malvids</taxon>
        <taxon>Sapindales</taxon>
        <taxon>Meliaceae</taxon>
        <taxon>Melia</taxon>
    </lineage>
</organism>
<accession>A0ACC1Y0J4</accession>
<protein>
    <submittedName>
        <fullName evidence="1">Phosphatidylinositol 4-kinase alpha 1</fullName>
    </submittedName>
</protein>
<dbReference type="EMBL" id="CM051399">
    <property type="protein sequence ID" value="KAJ4716474.1"/>
    <property type="molecule type" value="Genomic_DNA"/>
</dbReference>